<accession>A0A2T4UF63</accession>
<dbReference type="GO" id="GO:0006508">
    <property type="term" value="P:proteolysis"/>
    <property type="evidence" value="ECO:0007669"/>
    <property type="project" value="InterPro"/>
</dbReference>
<sequence length="322" mass="34118">MPRPVISTVLAVLAATAATVALAACGDSSDGEARATAPTATATAARSAADPDPAVPTATLTRFDGARAMSLLRYQVSFGQRPAGSTALRKLAPQLARRLPRGRLVPVPGHPGLQNVVGRIPGRRPAIVIGAHYDTEAQPPGFVGANDGAAGTAGVIEVARAMRKLSRPKDARELRFVLFDGEEEPLGQSDADFYEVALRGSKAYARANARSTRAMILLDYVAGIGQRIPREGSSDEGLWRRLRVAARRAGVLDVFPKGTGATLFDDHTPFLNEGIPAIDLIDFTYEHRDTVQDTPDKTSEQALDAVGETVVELLRGLDASGY</sequence>
<feature type="region of interest" description="Disordered" evidence="1">
    <location>
        <begin position="28"/>
        <end position="55"/>
    </location>
</feature>
<dbReference type="RefSeq" id="WP_107570129.1">
    <property type="nucleotide sequence ID" value="NZ_PYYB01000002.1"/>
</dbReference>
<dbReference type="PANTHER" id="PTHR12147">
    <property type="entry name" value="METALLOPEPTIDASE M28 FAMILY MEMBER"/>
    <property type="match status" value="1"/>
</dbReference>
<dbReference type="Gene3D" id="3.40.630.10">
    <property type="entry name" value="Zn peptidases"/>
    <property type="match status" value="1"/>
</dbReference>
<dbReference type="OrthoDB" id="9778250at2"/>
<dbReference type="Proteomes" id="UP000240739">
    <property type="component" value="Unassembled WGS sequence"/>
</dbReference>
<dbReference type="EMBL" id="PYYB01000002">
    <property type="protein sequence ID" value="PTL56410.1"/>
    <property type="molecule type" value="Genomic_DNA"/>
</dbReference>
<reference evidence="4 5" key="1">
    <citation type="submission" date="2018-03" db="EMBL/GenBank/DDBJ databases">
        <title>Aquarubrobacter algicola gen. nov., sp. nov., a novel actinobacterium isolated from shallow eutrophic lake during the end of cyanobacterial harmful algal blooms.</title>
        <authorList>
            <person name="Chun S.J."/>
        </authorList>
    </citation>
    <scope>NUCLEOTIDE SEQUENCE [LARGE SCALE GENOMIC DNA]</scope>
    <source>
        <strain evidence="4 5">Seoho-28</strain>
    </source>
</reference>
<evidence type="ECO:0000256" key="2">
    <source>
        <dbReference type="SAM" id="SignalP"/>
    </source>
</evidence>
<evidence type="ECO:0000259" key="3">
    <source>
        <dbReference type="Pfam" id="PF04389"/>
    </source>
</evidence>
<keyword evidence="5" id="KW-1185">Reference proteome</keyword>
<gene>
    <name evidence="4" type="ORF">C7Y72_15720</name>
</gene>
<dbReference type="AlphaFoldDB" id="A0A2T4UF63"/>
<evidence type="ECO:0000313" key="4">
    <source>
        <dbReference type="EMBL" id="PTL56410.1"/>
    </source>
</evidence>
<feature type="signal peptide" evidence="2">
    <location>
        <begin position="1"/>
        <end position="23"/>
    </location>
</feature>
<comment type="caution">
    <text evidence="4">The sequence shown here is derived from an EMBL/GenBank/DDBJ whole genome shotgun (WGS) entry which is preliminary data.</text>
</comment>
<dbReference type="Pfam" id="PF04389">
    <property type="entry name" value="Peptidase_M28"/>
    <property type="match status" value="1"/>
</dbReference>
<feature type="chain" id="PRO_5015449907" description="Peptidase M28 domain-containing protein" evidence="2">
    <location>
        <begin position="24"/>
        <end position="322"/>
    </location>
</feature>
<dbReference type="SUPFAM" id="SSF53187">
    <property type="entry name" value="Zn-dependent exopeptidases"/>
    <property type="match status" value="1"/>
</dbReference>
<dbReference type="GO" id="GO:0008235">
    <property type="term" value="F:metalloexopeptidase activity"/>
    <property type="evidence" value="ECO:0007669"/>
    <property type="project" value="InterPro"/>
</dbReference>
<protein>
    <recommendedName>
        <fullName evidence="3">Peptidase M28 domain-containing protein</fullName>
    </recommendedName>
</protein>
<evidence type="ECO:0000256" key="1">
    <source>
        <dbReference type="SAM" id="MobiDB-lite"/>
    </source>
</evidence>
<dbReference type="PANTHER" id="PTHR12147:SF26">
    <property type="entry name" value="PEPTIDASE M28 DOMAIN-CONTAINING PROTEIN"/>
    <property type="match status" value="1"/>
</dbReference>
<feature type="compositionally biased region" description="Low complexity" evidence="1">
    <location>
        <begin position="34"/>
        <end position="55"/>
    </location>
</feature>
<name>A0A2T4UF63_9ACTN</name>
<proteinExistence type="predicted"/>
<feature type="domain" description="Peptidase M28" evidence="3">
    <location>
        <begin position="115"/>
        <end position="313"/>
    </location>
</feature>
<evidence type="ECO:0000313" key="5">
    <source>
        <dbReference type="Proteomes" id="UP000240739"/>
    </source>
</evidence>
<keyword evidence="2" id="KW-0732">Signal</keyword>
<dbReference type="InterPro" id="IPR007484">
    <property type="entry name" value="Peptidase_M28"/>
</dbReference>
<dbReference type="PROSITE" id="PS51257">
    <property type="entry name" value="PROKAR_LIPOPROTEIN"/>
    <property type="match status" value="1"/>
</dbReference>
<organism evidence="4 5">
    <name type="scientific">Paraconexibacter algicola</name>
    <dbReference type="NCBI Taxonomy" id="2133960"/>
    <lineage>
        <taxon>Bacteria</taxon>
        <taxon>Bacillati</taxon>
        <taxon>Actinomycetota</taxon>
        <taxon>Thermoleophilia</taxon>
        <taxon>Solirubrobacterales</taxon>
        <taxon>Paraconexibacteraceae</taxon>
        <taxon>Paraconexibacter</taxon>
    </lineage>
</organism>
<dbReference type="InterPro" id="IPR045175">
    <property type="entry name" value="M28_fam"/>
</dbReference>